<dbReference type="EMBL" id="JAEQNC010000002">
    <property type="protein sequence ID" value="MBL0371144.1"/>
    <property type="molecule type" value="Genomic_DNA"/>
</dbReference>
<comment type="caution">
    <text evidence="3">The sequence shown here is derived from an EMBL/GenBank/DDBJ whole genome shotgun (WGS) entry which is preliminary data.</text>
</comment>
<evidence type="ECO:0000313" key="3">
    <source>
        <dbReference type="EMBL" id="MBL0371144.1"/>
    </source>
</evidence>
<feature type="domain" description="Histone deacetylase" evidence="2">
    <location>
        <begin position="47"/>
        <end position="320"/>
    </location>
</feature>
<evidence type="ECO:0000256" key="1">
    <source>
        <dbReference type="ARBA" id="ARBA00005947"/>
    </source>
</evidence>
<evidence type="ECO:0000313" key="4">
    <source>
        <dbReference type="Proteomes" id="UP000633219"/>
    </source>
</evidence>
<name>A0A936YIY0_9HYPH</name>
<dbReference type="InterPro" id="IPR023801">
    <property type="entry name" value="His_deacetylse_dom"/>
</dbReference>
<dbReference type="GO" id="GO:0040029">
    <property type="term" value="P:epigenetic regulation of gene expression"/>
    <property type="evidence" value="ECO:0007669"/>
    <property type="project" value="TreeGrafter"/>
</dbReference>
<proteinExistence type="inferred from homology"/>
<comment type="similarity">
    <text evidence="1">Belongs to the histone deacetylase family.</text>
</comment>
<sequence>MGKTGFYTDERTFWHSTGVQSLFIPIGDWVQPPTGSYGADTPDSKRRLLNLATVSGLTAKLVMPESSPVTWEEMQRVHPAGYLERFKSASDAGGGDLGMLAPFSKGGFEIAQVSAGLARTAIDEVLSGRMENAYALCRPAGHHCLADMPMGFCLLANIPIAIEAARRKHGLSRVAVVDWDVHHGNGTQSIYYGRADTLTISIHQDRCFPPGYSGAEDRGEGAGLGYNLNIPLPAGSGHEAYIYAFEKMVIPALEQYRPELIVVASGLDANAVDPLARMLLHSGSYRALTTMMKETAARLCQGRLVVVHEGGYSEAYVPFCGQGLLEALSGETTAVADPELEFFTLQQPSERVVAFQKQLIDEMAVAAKIPAAIPAE</sequence>
<dbReference type="InterPro" id="IPR000286">
    <property type="entry name" value="HDACs"/>
</dbReference>
<keyword evidence="4" id="KW-1185">Reference proteome</keyword>
<dbReference type="PRINTS" id="PR01270">
    <property type="entry name" value="HDASUPER"/>
</dbReference>
<organism evidence="3 4">
    <name type="scientific">Rhizobium setariae</name>
    <dbReference type="NCBI Taxonomy" id="2801340"/>
    <lineage>
        <taxon>Bacteria</taxon>
        <taxon>Pseudomonadati</taxon>
        <taxon>Pseudomonadota</taxon>
        <taxon>Alphaproteobacteria</taxon>
        <taxon>Hyphomicrobiales</taxon>
        <taxon>Rhizobiaceae</taxon>
        <taxon>Rhizobium/Agrobacterium group</taxon>
        <taxon>Rhizobium</taxon>
    </lineage>
</organism>
<accession>A0A936YIY0</accession>
<dbReference type="AlphaFoldDB" id="A0A936YIY0"/>
<dbReference type="SUPFAM" id="SSF52768">
    <property type="entry name" value="Arginase/deacetylase"/>
    <property type="match status" value="1"/>
</dbReference>
<reference evidence="3" key="1">
    <citation type="submission" date="2021-01" db="EMBL/GenBank/DDBJ databases">
        <title>Rhizobium sp. strain KVB221 16S ribosomal RNA gene Genome sequencing and assembly.</title>
        <authorList>
            <person name="Kang M."/>
        </authorList>
    </citation>
    <scope>NUCLEOTIDE SEQUENCE</scope>
    <source>
        <strain evidence="3">KVB221</strain>
    </source>
</reference>
<dbReference type="InterPro" id="IPR037138">
    <property type="entry name" value="His_deacetylse_dom_sf"/>
</dbReference>
<dbReference type="PANTHER" id="PTHR10625:SF10">
    <property type="entry name" value="HISTONE DEACETYLASE HDAC1"/>
    <property type="match status" value="1"/>
</dbReference>
<dbReference type="Proteomes" id="UP000633219">
    <property type="component" value="Unassembled WGS sequence"/>
</dbReference>
<dbReference type="GO" id="GO:0004407">
    <property type="term" value="F:histone deacetylase activity"/>
    <property type="evidence" value="ECO:0007669"/>
    <property type="project" value="TreeGrafter"/>
</dbReference>
<dbReference type="RefSeq" id="WP_201653346.1">
    <property type="nucleotide sequence ID" value="NZ_JAEQNC010000002.1"/>
</dbReference>
<dbReference type="CDD" id="cd09996">
    <property type="entry name" value="HDAC_classII_1"/>
    <property type="match status" value="1"/>
</dbReference>
<dbReference type="PANTHER" id="PTHR10625">
    <property type="entry name" value="HISTONE DEACETYLASE HDAC1-RELATED"/>
    <property type="match status" value="1"/>
</dbReference>
<gene>
    <name evidence="3" type="ORF">JJB09_03805</name>
</gene>
<dbReference type="InterPro" id="IPR023696">
    <property type="entry name" value="Ureohydrolase_dom_sf"/>
</dbReference>
<dbReference type="Gene3D" id="3.40.800.20">
    <property type="entry name" value="Histone deacetylase domain"/>
    <property type="match status" value="1"/>
</dbReference>
<protein>
    <submittedName>
        <fullName evidence="3">Class II histone deacetylase</fullName>
    </submittedName>
</protein>
<dbReference type="Pfam" id="PF00850">
    <property type="entry name" value="Hist_deacetyl"/>
    <property type="match status" value="1"/>
</dbReference>
<evidence type="ECO:0000259" key="2">
    <source>
        <dbReference type="Pfam" id="PF00850"/>
    </source>
</evidence>